<proteinExistence type="predicted"/>
<sequence>MYYSSKPTPLFKILSESCNKCFKHTAAKKVINNEKKKYSHTVLLPKTEFPLWLSGFKRVEQDEKIIKGCGFAELYEWQRKHVSGPEFVLHDGPPYANGVPHMGHAINKVLKDITTRHKLLQGHKIHYKPGWDCHGLPIELKAMAGQDVTSLSPLAVRAQARKFAKEAIRDQKAVFRSWGVMADWEDGCYFTFDKAYVKNQLQQF</sequence>
<keyword evidence="1" id="KW-0436">Ligase</keyword>
<dbReference type="GO" id="GO:0006428">
    <property type="term" value="P:isoleucyl-tRNA aminoacylation"/>
    <property type="evidence" value="ECO:0007669"/>
    <property type="project" value="TreeGrafter"/>
</dbReference>
<dbReference type="GO" id="GO:0005739">
    <property type="term" value="C:mitochondrion"/>
    <property type="evidence" value="ECO:0007669"/>
    <property type="project" value="TreeGrafter"/>
</dbReference>
<evidence type="ECO:0000259" key="6">
    <source>
        <dbReference type="Pfam" id="PF00133"/>
    </source>
</evidence>
<dbReference type="PROSITE" id="PS00178">
    <property type="entry name" value="AA_TRNA_LIGASE_I"/>
    <property type="match status" value="1"/>
</dbReference>
<dbReference type="InterPro" id="IPR014729">
    <property type="entry name" value="Rossmann-like_a/b/a_fold"/>
</dbReference>
<evidence type="ECO:0000256" key="1">
    <source>
        <dbReference type="ARBA" id="ARBA00022598"/>
    </source>
</evidence>
<dbReference type="SUPFAM" id="SSF52374">
    <property type="entry name" value="Nucleotidylyl transferase"/>
    <property type="match status" value="1"/>
</dbReference>
<evidence type="ECO:0000256" key="5">
    <source>
        <dbReference type="ARBA" id="ARBA00023146"/>
    </source>
</evidence>
<evidence type="ECO:0000313" key="7">
    <source>
        <dbReference type="EMBL" id="JAS87256.1"/>
    </source>
</evidence>
<dbReference type="EMBL" id="GECU01020450">
    <property type="protein sequence ID" value="JAS87256.1"/>
    <property type="molecule type" value="Transcribed_RNA"/>
</dbReference>
<dbReference type="Pfam" id="PF00133">
    <property type="entry name" value="tRNA-synt_1"/>
    <property type="match status" value="1"/>
</dbReference>
<dbReference type="InterPro" id="IPR001412">
    <property type="entry name" value="aa-tRNA-synth_I_CS"/>
</dbReference>
<reference evidence="7" key="1">
    <citation type="submission" date="2015-11" db="EMBL/GenBank/DDBJ databases">
        <title>De novo transcriptome assembly of four potential Pierce s Disease insect vectors from Arizona vineyards.</title>
        <authorList>
            <person name="Tassone E.E."/>
        </authorList>
    </citation>
    <scope>NUCLEOTIDE SEQUENCE</scope>
</reference>
<keyword evidence="4" id="KW-0648">Protein biosynthesis</keyword>
<dbReference type="AlphaFoldDB" id="A0A1B6IK07"/>
<name>A0A1B6IK07_9HEMI</name>
<dbReference type="InterPro" id="IPR050081">
    <property type="entry name" value="Ile-tRNA_ligase"/>
</dbReference>
<gene>
    <name evidence="7" type="ORF">g.33644</name>
</gene>
<evidence type="ECO:0000256" key="4">
    <source>
        <dbReference type="ARBA" id="ARBA00022917"/>
    </source>
</evidence>
<protein>
    <recommendedName>
        <fullName evidence="6">Aminoacyl-tRNA synthetase class Ia domain-containing protein</fullName>
    </recommendedName>
</protein>
<feature type="non-terminal residue" evidence="7">
    <location>
        <position position="204"/>
    </location>
</feature>
<dbReference type="Gene3D" id="3.40.50.620">
    <property type="entry name" value="HUPs"/>
    <property type="match status" value="1"/>
</dbReference>
<dbReference type="InterPro" id="IPR002300">
    <property type="entry name" value="aa-tRNA-synth_Ia"/>
</dbReference>
<dbReference type="PANTHER" id="PTHR42765:SF1">
    <property type="entry name" value="ISOLEUCINE--TRNA LIGASE, MITOCHONDRIAL"/>
    <property type="match status" value="1"/>
</dbReference>
<evidence type="ECO:0000256" key="2">
    <source>
        <dbReference type="ARBA" id="ARBA00022741"/>
    </source>
</evidence>
<dbReference type="GO" id="GO:0032543">
    <property type="term" value="P:mitochondrial translation"/>
    <property type="evidence" value="ECO:0007669"/>
    <property type="project" value="TreeGrafter"/>
</dbReference>
<keyword evidence="5" id="KW-0030">Aminoacyl-tRNA synthetase</keyword>
<dbReference type="PANTHER" id="PTHR42765">
    <property type="entry name" value="SOLEUCYL-TRNA SYNTHETASE"/>
    <property type="match status" value="1"/>
</dbReference>
<keyword evidence="3" id="KW-0067">ATP-binding</keyword>
<organism evidence="7">
    <name type="scientific">Homalodisca liturata</name>
    <dbReference type="NCBI Taxonomy" id="320908"/>
    <lineage>
        <taxon>Eukaryota</taxon>
        <taxon>Metazoa</taxon>
        <taxon>Ecdysozoa</taxon>
        <taxon>Arthropoda</taxon>
        <taxon>Hexapoda</taxon>
        <taxon>Insecta</taxon>
        <taxon>Pterygota</taxon>
        <taxon>Neoptera</taxon>
        <taxon>Paraneoptera</taxon>
        <taxon>Hemiptera</taxon>
        <taxon>Auchenorrhyncha</taxon>
        <taxon>Membracoidea</taxon>
        <taxon>Cicadellidae</taxon>
        <taxon>Cicadellinae</taxon>
        <taxon>Proconiini</taxon>
        <taxon>Homalodisca</taxon>
    </lineage>
</organism>
<dbReference type="GO" id="GO:0004822">
    <property type="term" value="F:isoleucine-tRNA ligase activity"/>
    <property type="evidence" value="ECO:0007669"/>
    <property type="project" value="TreeGrafter"/>
</dbReference>
<keyword evidence="2" id="KW-0547">Nucleotide-binding</keyword>
<accession>A0A1B6IK07</accession>
<feature type="domain" description="Aminoacyl-tRNA synthetase class Ia" evidence="6">
    <location>
        <begin position="78"/>
        <end position="203"/>
    </location>
</feature>
<dbReference type="GO" id="GO:0005524">
    <property type="term" value="F:ATP binding"/>
    <property type="evidence" value="ECO:0007669"/>
    <property type="project" value="UniProtKB-KW"/>
</dbReference>
<evidence type="ECO:0000256" key="3">
    <source>
        <dbReference type="ARBA" id="ARBA00022840"/>
    </source>
</evidence>